<dbReference type="GO" id="GO:0005789">
    <property type="term" value="C:endoplasmic reticulum membrane"/>
    <property type="evidence" value="ECO:0007669"/>
    <property type="project" value="UniProtKB-SubCell"/>
</dbReference>
<accession>A0A1X2GXX7</accession>
<evidence type="ECO:0000313" key="10">
    <source>
        <dbReference type="EMBL" id="ORX62937.1"/>
    </source>
</evidence>
<comment type="subunit">
    <text evidence="9">Homooligomer.</text>
</comment>
<feature type="transmembrane region" description="Helical" evidence="9">
    <location>
        <begin position="43"/>
        <end position="59"/>
    </location>
</feature>
<evidence type="ECO:0000256" key="3">
    <source>
        <dbReference type="ARBA" id="ARBA00022597"/>
    </source>
</evidence>
<dbReference type="Pfam" id="PF08449">
    <property type="entry name" value="UAA"/>
    <property type="match status" value="1"/>
</dbReference>
<evidence type="ECO:0000256" key="1">
    <source>
        <dbReference type="ARBA" id="ARBA00004439"/>
    </source>
</evidence>
<name>A0A1X2GXX7_9FUNG</name>
<dbReference type="GO" id="GO:0055085">
    <property type="term" value="P:transmembrane transport"/>
    <property type="evidence" value="ECO:0007669"/>
    <property type="project" value="InterPro"/>
</dbReference>
<feature type="transmembrane region" description="Helical" evidence="9">
    <location>
        <begin position="134"/>
        <end position="153"/>
    </location>
</feature>
<feature type="transmembrane region" description="Helical" evidence="9">
    <location>
        <begin position="169"/>
        <end position="187"/>
    </location>
</feature>
<evidence type="ECO:0000256" key="4">
    <source>
        <dbReference type="ARBA" id="ARBA00022692"/>
    </source>
</evidence>
<dbReference type="EMBL" id="MCGT01000001">
    <property type="protein sequence ID" value="ORX62937.1"/>
    <property type="molecule type" value="Genomic_DNA"/>
</dbReference>
<comment type="function">
    <text evidence="9">Involved in the import of GDP-mannose from the cytoplasm into the Golgi lumen.</text>
</comment>
<protein>
    <recommendedName>
        <fullName evidence="9">GDP-mannose transporter</fullName>
        <shortName evidence="9">GMT</shortName>
    </recommendedName>
</protein>
<dbReference type="InterPro" id="IPR050186">
    <property type="entry name" value="TPT_transporter"/>
</dbReference>
<feature type="transmembrane region" description="Helical" evidence="9">
    <location>
        <begin position="95"/>
        <end position="114"/>
    </location>
</feature>
<comment type="caution">
    <text evidence="10">The sequence shown here is derived from an EMBL/GenBank/DDBJ whole genome shotgun (WGS) entry which is preliminary data.</text>
</comment>
<dbReference type="PANTHER" id="PTHR11132">
    <property type="entry name" value="SOLUTE CARRIER FAMILY 35"/>
    <property type="match status" value="1"/>
</dbReference>
<evidence type="ECO:0000256" key="8">
    <source>
        <dbReference type="ARBA" id="ARBA00023329"/>
    </source>
</evidence>
<evidence type="ECO:0000256" key="5">
    <source>
        <dbReference type="ARBA" id="ARBA00022989"/>
    </source>
</evidence>
<keyword evidence="4 9" id="KW-0812">Transmembrane</keyword>
<keyword evidence="9" id="KW-0256">Endoplasmic reticulum</keyword>
<organism evidence="10 11">
    <name type="scientific">Hesseltinella vesiculosa</name>
    <dbReference type="NCBI Taxonomy" id="101127"/>
    <lineage>
        <taxon>Eukaryota</taxon>
        <taxon>Fungi</taxon>
        <taxon>Fungi incertae sedis</taxon>
        <taxon>Mucoromycota</taxon>
        <taxon>Mucoromycotina</taxon>
        <taxon>Mucoromycetes</taxon>
        <taxon>Mucorales</taxon>
        <taxon>Cunninghamellaceae</taxon>
        <taxon>Hesseltinella</taxon>
    </lineage>
</organism>
<evidence type="ECO:0000256" key="9">
    <source>
        <dbReference type="RuleBase" id="RU367097"/>
    </source>
</evidence>
<dbReference type="InterPro" id="IPR013657">
    <property type="entry name" value="SCL35B1-4/HUT1"/>
</dbReference>
<keyword evidence="6 9" id="KW-0333">Golgi apparatus</keyword>
<keyword evidence="11" id="KW-1185">Reference proteome</keyword>
<evidence type="ECO:0000313" key="11">
    <source>
        <dbReference type="Proteomes" id="UP000242146"/>
    </source>
</evidence>
<dbReference type="GO" id="GO:0030659">
    <property type="term" value="C:cytoplasmic vesicle membrane"/>
    <property type="evidence" value="ECO:0007669"/>
    <property type="project" value="UniProtKB-SubCell"/>
</dbReference>
<dbReference type="GO" id="GO:0000139">
    <property type="term" value="C:Golgi membrane"/>
    <property type="evidence" value="ECO:0007669"/>
    <property type="project" value="UniProtKB-SubCell"/>
</dbReference>
<dbReference type="AlphaFoldDB" id="A0A1X2GXX7"/>
<keyword evidence="7 9" id="KW-0472">Membrane</keyword>
<feature type="transmembrane region" description="Helical" evidence="9">
    <location>
        <begin position="12"/>
        <end position="31"/>
    </location>
</feature>
<feature type="transmembrane region" description="Helical" evidence="9">
    <location>
        <begin position="236"/>
        <end position="256"/>
    </location>
</feature>
<dbReference type="SUPFAM" id="SSF103481">
    <property type="entry name" value="Multidrug resistance efflux transporter EmrE"/>
    <property type="match status" value="1"/>
</dbReference>
<feature type="transmembrane region" description="Helical" evidence="9">
    <location>
        <begin position="262"/>
        <end position="281"/>
    </location>
</feature>
<dbReference type="OrthoDB" id="417037at2759"/>
<keyword evidence="8 9" id="KW-0968">Cytoplasmic vesicle</keyword>
<reference evidence="10 11" key="1">
    <citation type="submission" date="2016-07" db="EMBL/GenBank/DDBJ databases">
        <title>Pervasive Adenine N6-methylation of Active Genes in Fungi.</title>
        <authorList>
            <consortium name="DOE Joint Genome Institute"/>
            <person name="Mondo S.J."/>
            <person name="Dannebaum R.O."/>
            <person name="Kuo R.C."/>
            <person name="Labutti K."/>
            <person name="Haridas S."/>
            <person name="Kuo A."/>
            <person name="Salamov A."/>
            <person name="Ahrendt S.R."/>
            <person name="Lipzen A."/>
            <person name="Sullivan W."/>
            <person name="Andreopoulos W.B."/>
            <person name="Clum A."/>
            <person name="Lindquist E."/>
            <person name="Daum C."/>
            <person name="Ramamoorthy G.K."/>
            <person name="Gryganskyi A."/>
            <person name="Culley D."/>
            <person name="Magnuson J.K."/>
            <person name="James T.Y."/>
            <person name="O'Malley M.A."/>
            <person name="Stajich J.E."/>
            <person name="Spatafora J.W."/>
            <person name="Visel A."/>
            <person name="Grigoriev I.V."/>
        </authorList>
    </citation>
    <scope>NUCLEOTIDE SEQUENCE [LARGE SCALE GENOMIC DNA]</scope>
    <source>
        <strain evidence="10 11">NRRL 3301</strain>
    </source>
</reference>
<evidence type="ECO:0000256" key="6">
    <source>
        <dbReference type="ARBA" id="ARBA00023034"/>
    </source>
</evidence>
<comment type="subcellular location">
    <subcellularLocation>
        <location evidence="1 9">Cytoplasmic vesicle membrane</location>
        <topology evidence="1 9">Multi-pass membrane protein</topology>
    </subcellularLocation>
    <subcellularLocation>
        <location evidence="9">Golgi apparatus membrane</location>
        <topology evidence="9">Multi-pass membrane protein</topology>
    </subcellularLocation>
    <subcellularLocation>
        <location evidence="9">Endoplasmic reticulum membrane</location>
        <topology evidence="9">Multi-pass membrane protein</topology>
    </subcellularLocation>
</comment>
<evidence type="ECO:0000256" key="2">
    <source>
        <dbReference type="ARBA" id="ARBA00022448"/>
    </source>
</evidence>
<dbReference type="NCBIfam" id="TIGR00803">
    <property type="entry name" value="nst"/>
    <property type="match status" value="1"/>
</dbReference>
<sequence length="299" mass="33618">MENEYRCFFLLLEQSLTTVVLLQIFKFLNLIKFREFNAQEGRQWMPVVIFLVAMIYTGSKALQHLNIPVYTIFKNLTIILIAYGEVMWFGGSVTFWMMVSFILMTLSSMIAGWSDVQSAVSTLITDDLWQSGVMTGYCWMFANCFSSASFVLIMRKRIKFTNFKDFDTVYYNNLLSFPLLLIPSMMLEDWSAANFHFNFPAEDRMMLIFSMVFSGASAFGMSYASAWCVRTTSSTTYSMVGSLNKLPIAISGIVFFGDPATFANVSAIAIGFIAGIVYSYAKARAIAPASPAASKFEKA</sequence>
<keyword evidence="5 9" id="KW-1133">Transmembrane helix</keyword>
<dbReference type="STRING" id="101127.A0A1X2GXX7"/>
<proteinExistence type="inferred from homology"/>
<dbReference type="Proteomes" id="UP000242146">
    <property type="component" value="Unassembled WGS sequence"/>
</dbReference>
<feature type="transmembrane region" description="Helical" evidence="9">
    <location>
        <begin position="207"/>
        <end position="229"/>
    </location>
</feature>
<dbReference type="InterPro" id="IPR037185">
    <property type="entry name" value="EmrE-like"/>
</dbReference>
<keyword evidence="3 9" id="KW-0762">Sugar transport</keyword>
<gene>
    <name evidence="10" type="ORF">DM01DRAFT_1387877</name>
</gene>
<evidence type="ECO:0000256" key="7">
    <source>
        <dbReference type="ARBA" id="ARBA00023136"/>
    </source>
</evidence>
<keyword evidence="2 9" id="KW-0813">Transport</keyword>
<comment type="similarity">
    <text evidence="9">Belongs to the TPT transporter family. SLC35D subfamily.</text>
</comment>